<feature type="transmembrane region" description="Helical" evidence="1">
    <location>
        <begin position="223"/>
        <end position="242"/>
    </location>
</feature>
<keyword evidence="5" id="KW-1185">Reference proteome</keyword>
<dbReference type="Proteomes" id="UP000548476">
    <property type="component" value="Unassembled WGS sequence"/>
</dbReference>
<keyword evidence="1" id="KW-1133">Transmembrane helix</keyword>
<feature type="transmembrane region" description="Helical" evidence="1">
    <location>
        <begin position="84"/>
        <end position="102"/>
    </location>
</feature>
<evidence type="ECO:0000313" key="5">
    <source>
        <dbReference type="Proteomes" id="UP000548476"/>
    </source>
</evidence>
<feature type="signal peptide" evidence="2">
    <location>
        <begin position="1"/>
        <end position="34"/>
    </location>
</feature>
<keyword evidence="4" id="KW-0645">Protease</keyword>
<feature type="chain" id="PRO_5033035290" evidence="2">
    <location>
        <begin position="35"/>
        <end position="256"/>
    </location>
</feature>
<dbReference type="GO" id="GO:0080120">
    <property type="term" value="P:CAAX-box protein maturation"/>
    <property type="evidence" value="ECO:0007669"/>
    <property type="project" value="UniProtKB-ARBA"/>
</dbReference>
<dbReference type="InterPro" id="IPR003675">
    <property type="entry name" value="Rce1/LyrA-like_dom"/>
</dbReference>
<keyword evidence="2" id="KW-0732">Signal</keyword>
<dbReference type="GO" id="GO:0004175">
    <property type="term" value="F:endopeptidase activity"/>
    <property type="evidence" value="ECO:0007669"/>
    <property type="project" value="UniProtKB-ARBA"/>
</dbReference>
<feature type="transmembrane region" description="Helical" evidence="1">
    <location>
        <begin position="44"/>
        <end position="64"/>
    </location>
</feature>
<evidence type="ECO:0000259" key="3">
    <source>
        <dbReference type="Pfam" id="PF02517"/>
    </source>
</evidence>
<dbReference type="InterPro" id="IPR042150">
    <property type="entry name" value="MmRce1-like"/>
</dbReference>
<dbReference type="PANTHER" id="PTHR35797">
    <property type="entry name" value="PROTEASE-RELATED"/>
    <property type="match status" value="1"/>
</dbReference>
<feature type="domain" description="CAAX prenyl protease 2/Lysostaphin resistance protein A-like" evidence="3">
    <location>
        <begin position="114"/>
        <end position="211"/>
    </location>
</feature>
<protein>
    <submittedName>
        <fullName evidence="4">Membrane protease YdiL (CAAX protease family)</fullName>
    </submittedName>
</protein>
<evidence type="ECO:0000256" key="1">
    <source>
        <dbReference type="SAM" id="Phobius"/>
    </source>
</evidence>
<gene>
    <name evidence="4" type="ORF">HNR73_001762</name>
</gene>
<sequence>MHSLHTPVRAPLTRVLLPATVFFTVALLASGALAAEQPVTGIPGEVIELVQFGPALAVGAVALIWRRRIKTLLAGTFTGRARPAVLLTAPLIIAAAAGAYAVPRGGIGVDSPEHSFALIVVAQFIGACGEEIGWRCWLQPLLRTRYGVLTSSITVGLLWAAWHVQIFAQDPLYAAAFVLGAVSMSVVLGVALDRSGQRLLLAGAFHTLINLGMLLVMDEESGAVAPMALFGGSCLFAALIWARKARASIHGSTARS</sequence>
<dbReference type="EMBL" id="JACHGT010000003">
    <property type="protein sequence ID" value="MBB6033912.1"/>
    <property type="molecule type" value="Genomic_DNA"/>
</dbReference>
<evidence type="ECO:0000313" key="4">
    <source>
        <dbReference type="EMBL" id="MBB6033912.1"/>
    </source>
</evidence>
<comment type="caution">
    <text evidence="4">The sequence shown here is derived from an EMBL/GenBank/DDBJ whole genome shotgun (WGS) entry which is preliminary data.</text>
</comment>
<feature type="transmembrane region" description="Helical" evidence="1">
    <location>
        <begin position="114"/>
        <end position="134"/>
    </location>
</feature>
<dbReference type="GO" id="GO:0006508">
    <property type="term" value="P:proteolysis"/>
    <property type="evidence" value="ECO:0007669"/>
    <property type="project" value="UniProtKB-KW"/>
</dbReference>
<organism evidence="4 5">
    <name type="scientific">Phytomonospora endophytica</name>
    <dbReference type="NCBI Taxonomy" id="714109"/>
    <lineage>
        <taxon>Bacteria</taxon>
        <taxon>Bacillati</taxon>
        <taxon>Actinomycetota</taxon>
        <taxon>Actinomycetes</taxon>
        <taxon>Micromonosporales</taxon>
        <taxon>Micromonosporaceae</taxon>
        <taxon>Phytomonospora</taxon>
    </lineage>
</organism>
<feature type="transmembrane region" description="Helical" evidence="1">
    <location>
        <begin position="146"/>
        <end position="166"/>
    </location>
</feature>
<proteinExistence type="predicted"/>
<dbReference type="RefSeq" id="WP_184786761.1">
    <property type="nucleotide sequence ID" value="NZ_BONT01000013.1"/>
</dbReference>
<reference evidence="4 5" key="1">
    <citation type="submission" date="2020-08" db="EMBL/GenBank/DDBJ databases">
        <title>Genomic Encyclopedia of Type Strains, Phase IV (KMG-IV): sequencing the most valuable type-strain genomes for metagenomic binning, comparative biology and taxonomic classification.</title>
        <authorList>
            <person name="Goeker M."/>
        </authorList>
    </citation>
    <scope>NUCLEOTIDE SEQUENCE [LARGE SCALE GENOMIC DNA]</scope>
    <source>
        <strain evidence="4 5">YIM 65646</strain>
    </source>
</reference>
<feature type="transmembrane region" description="Helical" evidence="1">
    <location>
        <begin position="172"/>
        <end position="192"/>
    </location>
</feature>
<feature type="transmembrane region" description="Helical" evidence="1">
    <location>
        <begin position="199"/>
        <end position="217"/>
    </location>
</feature>
<name>A0A841FK19_9ACTN</name>
<dbReference type="AlphaFoldDB" id="A0A841FK19"/>
<keyword evidence="4" id="KW-0378">Hydrolase</keyword>
<keyword evidence="1" id="KW-0472">Membrane</keyword>
<dbReference type="Pfam" id="PF02517">
    <property type="entry name" value="Rce1-like"/>
    <property type="match status" value="1"/>
</dbReference>
<accession>A0A841FK19</accession>
<keyword evidence="1" id="KW-0812">Transmembrane</keyword>
<dbReference type="PANTHER" id="PTHR35797:SF1">
    <property type="entry name" value="PROTEASE"/>
    <property type="match status" value="1"/>
</dbReference>
<evidence type="ECO:0000256" key="2">
    <source>
        <dbReference type="SAM" id="SignalP"/>
    </source>
</evidence>